<dbReference type="EMBL" id="CP067378">
    <property type="protein sequence ID" value="QYS89755.1"/>
    <property type="molecule type" value="Genomic_DNA"/>
</dbReference>
<proteinExistence type="predicted"/>
<dbReference type="InterPro" id="IPR007560">
    <property type="entry name" value="Restrct_endonuc_IV_Mrr"/>
</dbReference>
<reference evidence="2" key="1">
    <citation type="submission" date="2020-12" db="EMBL/GenBank/DDBJ databases">
        <title>Genome sequencing of genetic groups of Flavobacterium columnare.</title>
        <authorList>
            <person name="Waldbieser G.C."/>
            <person name="Griffin M.J."/>
            <person name="LaFrentz B.R."/>
        </authorList>
    </citation>
    <scope>NUCLEOTIDE SEQUENCE</scope>
    <source>
        <strain evidence="2">90-106</strain>
    </source>
</reference>
<sequence length="236" mass="28118">MWKEYEIQIFDFLKEIYPECEIDYDDSIYGIYSKVERQIDFAIRGDLAGNRVLGIVDCKYYKKNIDVKVVESFIGMMEDVKANFGFMVTNKGYSPAAKNRVKNSNLRLDVLKLNEMKQVELTIDYFFNQKIYGLQLSKSEFFKRNKHNSGYFDEVKSNYVKREIYFKEGFVRSEYYAFKKILEYSVRIFRDFEQLEKVKLYVPLAQNNCSDESFVGSCIYKCEISRFEIESFCKLK</sequence>
<dbReference type="SUPFAM" id="SSF52980">
    <property type="entry name" value="Restriction endonuclease-like"/>
    <property type="match status" value="1"/>
</dbReference>
<dbReference type="InterPro" id="IPR011856">
    <property type="entry name" value="tRNA_endonuc-like_dom_sf"/>
</dbReference>
<accession>A0A8G0KY64</accession>
<keyword evidence="2" id="KW-0255">Endonuclease</keyword>
<feature type="domain" description="Restriction endonuclease type IV Mrr" evidence="1">
    <location>
        <begin position="36"/>
        <end position="108"/>
    </location>
</feature>
<dbReference type="GO" id="GO:0009307">
    <property type="term" value="P:DNA restriction-modification system"/>
    <property type="evidence" value="ECO:0007669"/>
    <property type="project" value="InterPro"/>
</dbReference>
<organism evidence="2">
    <name type="scientific">Flavobacterium columnare</name>
    <dbReference type="NCBI Taxonomy" id="996"/>
    <lineage>
        <taxon>Bacteria</taxon>
        <taxon>Pseudomonadati</taxon>
        <taxon>Bacteroidota</taxon>
        <taxon>Flavobacteriia</taxon>
        <taxon>Flavobacteriales</taxon>
        <taxon>Flavobacteriaceae</taxon>
        <taxon>Flavobacterium</taxon>
    </lineage>
</organism>
<keyword evidence="2" id="KW-0540">Nuclease</keyword>
<evidence type="ECO:0000313" key="2">
    <source>
        <dbReference type="EMBL" id="QYS89755.1"/>
    </source>
</evidence>
<evidence type="ECO:0000259" key="1">
    <source>
        <dbReference type="Pfam" id="PF04471"/>
    </source>
</evidence>
<dbReference type="KEGG" id="fdv:JJC05_05945"/>
<gene>
    <name evidence="2" type="ORF">JJC05_05945</name>
</gene>
<dbReference type="AlphaFoldDB" id="A0A8G0KY64"/>
<name>A0A8G0KY64_9FLAO</name>
<protein>
    <submittedName>
        <fullName evidence="2">Restriction endonuclease</fullName>
    </submittedName>
</protein>
<dbReference type="GO" id="GO:0004519">
    <property type="term" value="F:endonuclease activity"/>
    <property type="evidence" value="ECO:0007669"/>
    <property type="project" value="UniProtKB-KW"/>
</dbReference>
<dbReference type="GO" id="GO:0003677">
    <property type="term" value="F:DNA binding"/>
    <property type="evidence" value="ECO:0007669"/>
    <property type="project" value="InterPro"/>
</dbReference>
<dbReference type="Pfam" id="PF04471">
    <property type="entry name" value="Mrr_cat"/>
    <property type="match status" value="1"/>
</dbReference>
<keyword evidence="2" id="KW-0378">Hydrolase</keyword>
<dbReference type="Gene3D" id="3.40.1350.10">
    <property type="match status" value="1"/>
</dbReference>
<dbReference type="InterPro" id="IPR011335">
    <property type="entry name" value="Restrct_endonuc-II-like"/>
</dbReference>
<dbReference type="Proteomes" id="UP000824721">
    <property type="component" value="Chromosome"/>
</dbReference>